<organism evidence="1 2">
    <name type="scientific">Vibrio eleionomae</name>
    <dbReference type="NCBI Taxonomy" id="2653505"/>
    <lineage>
        <taxon>Bacteria</taxon>
        <taxon>Pseudomonadati</taxon>
        <taxon>Pseudomonadota</taxon>
        <taxon>Gammaproteobacteria</taxon>
        <taxon>Vibrionales</taxon>
        <taxon>Vibrionaceae</taxon>
        <taxon>Vibrio</taxon>
    </lineage>
</organism>
<evidence type="ECO:0000313" key="1">
    <source>
        <dbReference type="EMBL" id="MZI96144.1"/>
    </source>
</evidence>
<evidence type="ECO:0000313" key="2">
    <source>
        <dbReference type="Proteomes" id="UP000462621"/>
    </source>
</evidence>
<evidence type="ECO:0008006" key="3">
    <source>
        <dbReference type="Google" id="ProtNLM"/>
    </source>
</evidence>
<dbReference type="Proteomes" id="UP000462621">
    <property type="component" value="Unassembled WGS sequence"/>
</dbReference>
<proteinExistence type="predicted"/>
<name>A0A7X4RX89_9VIBR</name>
<dbReference type="Gene3D" id="3.40.50.2000">
    <property type="entry name" value="Glycogen Phosphorylase B"/>
    <property type="match status" value="1"/>
</dbReference>
<protein>
    <recommendedName>
        <fullName evidence="3">Glycosyltransferase</fullName>
    </recommendedName>
</protein>
<comment type="caution">
    <text evidence="1">The sequence shown here is derived from an EMBL/GenBank/DDBJ whole genome shotgun (WGS) entry which is preliminary data.</text>
</comment>
<accession>A0A7X4RX89</accession>
<dbReference type="EMBL" id="WEKT01000107">
    <property type="protein sequence ID" value="MZI96144.1"/>
    <property type="molecule type" value="Genomic_DNA"/>
</dbReference>
<dbReference type="AlphaFoldDB" id="A0A7X4RX89"/>
<keyword evidence="2" id="KW-1185">Reference proteome</keyword>
<dbReference type="RefSeq" id="WP_161158636.1">
    <property type="nucleotide sequence ID" value="NZ_WEKT01000107.1"/>
</dbReference>
<gene>
    <name evidence="1" type="ORF">F9817_23485</name>
</gene>
<sequence>MTKIAHNFDIGLAPLVDKSFSKNKSYLKCLELNKLGIPVICSNVLPYTELKELNISNVYFSDNLVEEWSKIIKHYAKQSVKEDNTKFFAVNEEVVNCEA</sequence>
<reference evidence="1 2" key="1">
    <citation type="submission" date="2019-10" db="EMBL/GenBank/DDBJ databases">
        <title>Vibrio sp. nov. isolated from a shrimp pond.</title>
        <authorList>
            <person name="Gomez-Gil B."/>
            <person name="Enciso-Ibarra J."/>
            <person name="Enciso-Ibarra K."/>
            <person name="Bolan-Mejia C."/>
        </authorList>
    </citation>
    <scope>NUCLEOTIDE SEQUENCE [LARGE SCALE GENOMIC DNA]</scope>
    <source>
        <strain evidence="1 2">CAIM 722</strain>
    </source>
</reference>